<feature type="domain" description="ABC transmembrane type-1" evidence="6">
    <location>
        <begin position="71"/>
        <end position="264"/>
    </location>
</feature>
<evidence type="ECO:0000256" key="5">
    <source>
        <dbReference type="SAM" id="Phobius"/>
    </source>
</evidence>
<dbReference type="InterPro" id="IPR000515">
    <property type="entry name" value="MetI-like"/>
</dbReference>
<dbReference type="GO" id="GO:0055085">
    <property type="term" value="P:transmembrane transport"/>
    <property type="evidence" value="ECO:0007669"/>
    <property type="project" value="InterPro"/>
</dbReference>
<comment type="subcellular location">
    <subcellularLocation>
        <location evidence="1">Membrane</location>
        <topology evidence="1">Multi-pass membrane protein</topology>
    </subcellularLocation>
</comment>
<evidence type="ECO:0000259" key="6">
    <source>
        <dbReference type="PROSITE" id="PS50928"/>
    </source>
</evidence>
<proteinExistence type="predicted"/>
<dbReference type="PANTHER" id="PTHR42729">
    <property type="entry name" value="OLIGO/DIPEPTIDE TRANSPORT, PERMEASE PROTEIN (DPPC-2)"/>
    <property type="match status" value="1"/>
</dbReference>
<dbReference type="EMBL" id="UINC01043107">
    <property type="protein sequence ID" value="SVB46676.1"/>
    <property type="molecule type" value="Genomic_DNA"/>
</dbReference>
<organism evidence="7">
    <name type="scientific">marine metagenome</name>
    <dbReference type="NCBI Taxonomy" id="408172"/>
    <lineage>
        <taxon>unclassified sequences</taxon>
        <taxon>metagenomes</taxon>
        <taxon>ecological metagenomes</taxon>
    </lineage>
</organism>
<accession>A0A382E796</accession>
<feature type="transmembrane region" description="Helical" evidence="5">
    <location>
        <begin position="134"/>
        <end position="151"/>
    </location>
</feature>
<evidence type="ECO:0000256" key="4">
    <source>
        <dbReference type="ARBA" id="ARBA00023136"/>
    </source>
</evidence>
<dbReference type="AlphaFoldDB" id="A0A382E796"/>
<protein>
    <recommendedName>
        <fullName evidence="6">ABC transmembrane type-1 domain-containing protein</fullName>
    </recommendedName>
</protein>
<feature type="transmembrane region" description="Helical" evidence="5">
    <location>
        <begin position="106"/>
        <end position="127"/>
    </location>
</feature>
<evidence type="ECO:0000256" key="3">
    <source>
        <dbReference type="ARBA" id="ARBA00022989"/>
    </source>
</evidence>
<sequence length="279" mass="30350">VLYYLRESPMLGAGTVLIMLLILFGTLGPLFVDTDLARPLSTTPRLAPSWEHPFGTDDAGRDLLSVMIVGVPLTMRVGLLAGAVGLGLGIFLGFTSGYLGGTFDTIVRGVVDTLLTVPGLVVLISIASTIREEISVNIMAMVVACLAWMWPTRVIRAQVLTMRERAYVQMAKLNGMSTAEIIWKELFPNLLPYLAAQFANAVNWAILSSIGLEALGLGPQNDPTVGMTIYWAITFSALIRGMWWWWAIPILFIGLVFVGLLMITAGLDELANPKQRKAV</sequence>
<dbReference type="Pfam" id="PF00528">
    <property type="entry name" value="BPD_transp_1"/>
    <property type="match status" value="1"/>
</dbReference>
<dbReference type="CDD" id="cd06261">
    <property type="entry name" value="TM_PBP2"/>
    <property type="match status" value="1"/>
</dbReference>
<name>A0A382E796_9ZZZZ</name>
<keyword evidence="4 5" id="KW-0472">Membrane</keyword>
<feature type="transmembrane region" description="Helical" evidence="5">
    <location>
        <begin position="12"/>
        <end position="32"/>
    </location>
</feature>
<evidence type="ECO:0000256" key="2">
    <source>
        <dbReference type="ARBA" id="ARBA00022692"/>
    </source>
</evidence>
<dbReference type="GO" id="GO:0016020">
    <property type="term" value="C:membrane"/>
    <property type="evidence" value="ECO:0007669"/>
    <property type="project" value="UniProtKB-SubCell"/>
</dbReference>
<reference evidence="7" key="1">
    <citation type="submission" date="2018-05" db="EMBL/GenBank/DDBJ databases">
        <authorList>
            <person name="Lanie J.A."/>
            <person name="Ng W.-L."/>
            <person name="Kazmierczak K.M."/>
            <person name="Andrzejewski T.M."/>
            <person name="Davidsen T.M."/>
            <person name="Wayne K.J."/>
            <person name="Tettelin H."/>
            <person name="Glass J.I."/>
            <person name="Rusch D."/>
            <person name="Podicherti R."/>
            <person name="Tsui H.-C.T."/>
            <person name="Winkler M.E."/>
        </authorList>
    </citation>
    <scope>NUCLEOTIDE SEQUENCE</scope>
</reference>
<dbReference type="SUPFAM" id="SSF161098">
    <property type="entry name" value="MetI-like"/>
    <property type="match status" value="1"/>
</dbReference>
<keyword evidence="2 5" id="KW-0812">Transmembrane</keyword>
<keyword evidence="3 5" id="KW-1133">Transmembrane helix</keyword>
<feature type="non-terminal residue" evidence="7">
    <location>
        <position position="1"/>
    </location>
</feature>
<feature type="transmembrane region" description="Helical" evidence="5">
    <location>
        <begin position="243"/>
        <end position="267"/>
    </location>
</feature>
<gene>
    <name evidence="7" type="ORF">METZ01_LOCUS199530</name>
</gene>
<evidence type="ECO:0000256" key="1">
    <source>
        <dbReference type="ARBA" id="ARBA00004141"/>
    </source>
</evidence>
<dbReference type="PROSITE" id="PS50928">
    <property type="entry name" value="ABC_TM1"/>
    <property type="match status" value="1"/>
</dbReference>
<dbReference type="Gene3D" id="1.10.3720.10">
    <property type="entry name" value="MetI-like"/>
    <property type="match status" value="1"/>
</dbReference>
<dbReference type="InterPro" id="IPR035906">
    <property type="entry name" value="MetI-like_sf"/>
</dbReference>
<dbReference type="PANTHER" id="PTHR42729:SF1">
    <property type="entry name" value="OLIGO_DIPEPTIDE TRANSPORT, PERMEASE PROTEIN (DPPC-2)"/>
    <property type="match status" value="1"/>
</dbReference>
<evidence type="ECO:0000313" key="7">
    <source>
        <dbReference type="EMBL" id="SVB46676.1"/>
    </source>
</evidence>
<feature type="transmembrane region" description="Helical" evidence="5">
    <location>
        <begin position="77"/>
        <end position="100"/>
    </location>
</feature>